<organism evidence="2 3">
    <name type="scientific">Nelumbo nucifera</name>
    <name type="common">Sacred lotus</name>
    <dbReference type="NCBI Taxonomy" id="4432"/>
    <lineage>
        <taxon>Eukaryota</taxon>
        <taxon>Viridiplantae</taxon>
        <taxon>Streptophyta</taxon>
        <taxon>Embryophyta</taxon>
        <taxon>Tracheophyta</taxon>
        <taxon>Spermatophyta</taxon>
        <taxon>Magnoliopsida</taxon>
        <taxon>Proteales</taxon>
        <taxon>Nelumbonaceae</taxon>
        <taxon>Nelumbo</taxon>
    </lineage>
</organism>
<protein>
    <submittedName>
        <fullName evidence="2">Uncharacterized protein</fullName>
    </submittedName>
</protein>
<sequence length="86" mass="10205">MEFKDYPTWLSRKKELLALFERNIAFLREWFWCFALEQDSLWAMALSTSQNFSSFFEIVLVMVTTLSFLSDLWWIPSPSLSLLGNL</sequence>
<dbReference type="Proteomes" id="UP000607653">
    <property type="component" value="Unassembled WGS sequence"/>
</dbReference>
<feature type="transmembrane region" description="Helical" evidence="1">
    <location>
        <begin position="54"/>
        <end position="75"/>
    </location>
</feature>
<keyword evidence="1" id="KW-1133">Transmembrane helix</keyword>
<evidence type="ECO:0000313" key="3">
    <source>
        <dbReference type="Proteomes" id="UP000607653"/>
    </source>
</evidence>
<proteinExistence type="predicted"/>
<accession>A0A822XJI6</accession>
<keyword evidence="1" id="KW-0812">Transmembrane</keyword>
<dbReference type="AlphaFoldDB" id="A0A822XJI6"/>
<evidence type="ECO:0000313" key="2">
    <source>
        <dbReference type="EMBL" id="DAD21694.1"/>
    </source>
</evidence>
<keyword evidence="3" id="KW-1185">Reference proteome</keyword>
<comment type="caution">
    <text evidence="2">The sequence shown here is derived from an EMBL/GenBank/DDBJ whole genome shotgun (WGS) entry which is preliminary data.</text>
</comment>
<gene>
    <name evidence="2" type="ORF">HUJ06_023157</name>
</gene>
<evidence type="ECO:0000256" key="1">
    <source>
        <dbReference type="SAM" id="Phobius"/>
    </source>
</evidence>
<keyword evidence="1" id="KW-0472">Membrane</keyword>
<name>A0A822XJI6_NELNU</name>
<dbReference type="EMBL" id="DUZY01000001">
    <property type="protein sequence ID" value="DAD21694.1"/>
    <property type="molecule type" value="Genomic_DNA"/>
</dbReference>
<reference evidence="2 3" key="1">
    <citation type="journal article" date="2020" name="Mol. Biol. Evol.">
        <title>Distinct Expression and Methylation Patterns for Genes with Different Fates following a Single Whole-Genome Duplication in Flowering Plants.</title>
        <authorList>
            <person name="Shi T."/>
            <person name="Rahmani R.S."/>
            <person name="Gugger P.F."/>
            <person name="Wang M."/>
            <person name="Li H."/>
            <person name="Zhang Y."/>
            <person name="Li Z."/>
            <person name="Wang Q."/>
            <person name="Van de Peer Y."/>
            <person name="Marchal K."/>
            <person name="Chen J."/>
        </authorList>
    </citation>
    <scope>NUCLEOTIDE SEQUENCE [LARGE SCALE GENOMIC DNA]</scope>
    <source>
        <tissue evidence="2">Leaf</tissue>
    </source>
</reference>